<keyword evidence="1" id="KW-0902">Two-component regulatory system</keyword>
<evidence type="ECO:0000313" key="7">
    <source>
        <dbReference type="EMBL" id="THD06646.1"/>
    </source>
</evidence>
<feature type="compositionally biased region" description="Basic and acidic residues" evidence="4">
    <location>
        <begin position="1"/>
        <end position="13"/>
    </location>
</feature>
<dbReference type="SMART" id="SM00448">
    <property type="entry name" value="REC"/>
    <property type="match status" value="1"/>
</dbReference>
<evidence type="ECO:0000259" key="5">
    <source>
        <dbReference type="PROSITE" id="PS50110"/>
    </source>
</evidence>
<dbReference type="InterPro" id="IPR052048">
    <property type="entry name" value="ST_Response_Regulator"/>
</dbReference>
<dbReference type="InterPro" id="IPR011006">
    <property type="entry name" value="CheY-like_superfamily"/>
</dbReference>
<name>A0A4S3KDU7_9GAMM</name>
<reference evidence="7 8" key="1">
    <citation type="submission" date="2017-02" db="EMBL/GenBank/DDBJ databases">
        <title>Whole genome sequencing of Rhodanobacter lindaniclasticus DSM 17932.</title>
        <authorList>
            <person name="Kumar S."/>
            <person name="Patil P."/>
            <person name="Patil P.B."/>
        </authorList>
    </citation>
    <scope>NUCLEOTIDE SEQUENCE [LARGE SCALE GENOMIC DNA]</scope>
    <source>
        <strain evidence="7 8">DSM 17932</strain>
    </source>
</reference>
<evidence type="ECO:0000256" key="2">
    <source>
        <dbReference type="PROSITE-ProRule" id="PRU00110"/>
    </source>
</evidence>
<dbReference type="InterPro" id="IPR001789">
    <property type="entry name" value="Sig_transdc_resp-reg_receiver"/>
</dbReference>
<sequence>MNDKDFVLSERQESCSSSLRQAPRPHVLVADDDPGSCRFLGDGLRSLGATVETASSGEDALERARGGKFDLLLLDCRMPGGGALHVLEQLRGEGDAASAHSMAVATSAELAASDRGDLLAAGFSDILLKPCTLTDLRHVLALVQVEPSASVLDDGAALSSSGDATTMRALRLLLREELALLQHELEQLRGDPVAFAERLHRLRSSCGFCGATALAEQTMQLQQQLSPRGPAPAALASFNAVLRATLQALDG</sequence>
<dbReference type="GO" id="GO:0000160">
    <property type="term" value="P:phosphorelay signal transduction system"/>
    <property type="evidence" value="ECO:0007669"/>
    <property type="project" value="UniProtKB-KW"/>
</dbReference>
<dbReference type="OrthoDB" id="5966285at2"/>
<keyword evidence="8" id="KW-1185">Reference proteome</keyword>
<evidence type="ECO:0000256" key="4">
    <source>
        <dbReference type="SAM" id="MobiDB-lite"/>
    </source>
</evidence>
<dbReference type="Gene3D" id="1.20.120.160">
    <property type="entry name" value="HPT domain"/>
    <property type="match status" value="1"/>
</dbReference>
<dbReference type="CDD" id="cd17546">
    <property type="entry name" value="REC_hyHK_CKI1_RcsC-like"/>
    <property type="match status" value="1"/>
</dbReference>
<dbReference type="PANTHER" id="PTHR43228">
    <property type="entry name" value="TWO-COMPONENT RESPONSE REGULATOR"/>
    <property type="match status" value="1"/>
</dbReference>
<protein>
    <submittedName>
        <fullName evidence="7">Response regulator</fullName>
    </submittedName>
</protein>
<dbReference type="InterPro" id="IPR008207">
    <property type="entry name" value="Sig_transdc_His_kin_Hpt_dom"/>
</dbReference>
<dbReference type="PANTHER" id="PTHR43228:SF1">
    <property type="entry name" value="TWO-COMPONENT RESPONSE REGULATOR ARR22"/>
    <property type="match status" value="1"/>
</dbReference>
<feature type="modified residue" description="Phosphohistidine" evidence="2">
    <location>
        <position position="200"/>
    </location>
</feature>
<feature type="modified residue" description="4-aspartylphosphate" evidence="3">
    <location>
        <position position="75"/>
    </location>
</feature>
<gene>
    <name evidence="7" type="ORF">B1991_12570</name>
</gene>
<dbReference type="GO" id="GO:0004672">
    <property type="term" value="F:protein kinase activity"/>
    <property type="evidence" value="ECO:0007669"/>
    <property type="project" value="UniProtKB-ARBA"/>
</dbReference>
<dbReference type="Pfam" id="PF00072">
    <property type="entry name" value="Response_reg"/>
    <property type="match status" value="1"/>
</dbReference>
<proteinExistence type="predicted"/>
<dbReference type="PROSITE" id="PS50894">
    <property type="entry name" value="HPT"/>
    <property type="match status" value="1"/>
</dbReference>
<evidence type="ECO:0000313" key="8">
    <source>
        <dbReference type="Proteomes" id="UP000306317"/>
    </source>
</evidence>
<accession>A0A4S3KDU7</accession>
<dbReference type="Proteomes" id="UP000306317">
    <property type="component" value="Unassembled WGS sequence"/>
</dbReference>
<dbReference type="InterPro" id="IPR036641">
    <property type="entry name" value="HPT_dom_sf"/>
</dbReference>
<dbReference type="AlphaFoldDB" id="A0A4S3KDU7"/>
<keyword evidence="3" id="KW-0597">Phosphoprotein</keyword>
<evidence type="ECO:0000256" key="3">
    <source>
        <dbReference type="PROSITE-ProRule" id="PRU00169"/>
    </source>
</evidence>
<evidence type="ECO:0000256" key="1">
    <source>
        <dbReference type="ARBA" id="ARBA00023012"/>
    </source>
</evidence>
<dbReference type="PROSITE" id="PS50110">
    <property type="entry name" value="RESPONSE_REGULATORY"/>
    <property type="match status" value="1"/>
</dbReference>
<dbReference type="SUPFAM" id="SSF47226">
    <property type="entry name" value="Histidine-containing phosphotransfer domain, HPT domain"/>
    <property type="match status" value="1"/>
</dbReference>
<feature type="domain" description="HPt" evidence="6">
    <location>
        <begin position="159"/>
        <end position="251"/>
    </location>
</feature>
<organism evidence="7 8">
    <name type="scientific">Rhodanobacter lindaniclasticus</name>
    <dbReference type="NCBI Taxonomy" id="75310"/>
    <lineage>
        <taxon>Bacteria</taxon>
        <taxon>Pseudomonadati</taxon>
        <taxon>Pseudomonadota</taxon>
        <taxon>Gammaproteobacteria</taxon>
        <taxon>Lysobacterales</taxon>
        <taxon>Rhodanobacteraceae</taxon>
        <taxon>Rhodanobacter</taxon>
    </lineage>
</organism>
<feature type="region of interest" description="Disordered" evidence="4">
    <location>
        <begin position="1"/>
        <end position="21"/>
    </location>
</feature>
<dbReference type="EMBL" id="MWIO01000032">
    <property type="protein sequence ID" value="THD06646.1"/>
    <property type="molecule type" value="Genomic_DNA"/>
</dbReference>
<feature type="domain" description="Response regulatory" evidence="5">
    <location>
        <begin position="26"/>
        <end position="144"/>
    </location>
</feature>
<comment type="caution">
    <text evidence="7">The sequence shown here is derived from an EMBL/GenBank/DDBJ whole genome shotgun (WGS) entry which is preliminary data.</text>
</comment>
<dbReference type="SUPFAM" id="SSF52172">
    <property type="entry name" value="CheY-like"/>
    <property type="match status" value="1"/>
</dbReference>
<dbReference type="Gene3D" id="3.40.50.2300">
    <property type="match status" value="1"/>
</dbReference>
<evidence type="ECO:0000259" key="6">
    <source>
        <dbReference type="PROSITE" id="PS50894"/>
    </source>
</evidence>
<dbReference type="Pfam" id="PF01627">
    <property type="entry name" value="Hpt"/>
    <property type="match status" value="1"/>
</dbReference>